<keyword evidence="4" id="KW-1185">Reference proteome</keyword>
<dbReference type="InterPro" id="IPR032466">
    <property type="entry name" value="Metal_Hydrolase"/>
</dbReference>
<dbReference type="SUPFAM" id="SSF51556">
    <property type="entry name" value="Metallo-dependent hydrolases"/>
    <property type="match status" value="1"/>
</dbReference>
<keyword evidence="1" id="KW-0456">Lyase</keyword>
<comment type="caution">
    <text evidence="3">The sequence shown here is derived from an EMBL/GenBank/DDBJ whole genome shotgun (WGS) entry which is preliminary data.</text>
</comment>
<name>A0ABS2CQH0_9MICO</name>
<reference evidence="3" key="1">
    <citation type="submission" date="2021-02" db="EMBL/GenBank/DDBJ databases">
        <title>Phycicoccus sp. MQZ13P-5T, whole genome shotgun sequence.</title>
        <authorList>
            <person name="Tuo L."/>
        </authorList>
    </citation>
    <scope>NUCLEOTIDE SEQUENCE</scope>
    <source>
        <strain evidence="3">MQZ13P-5</strain>
    </source>
</reference>
<dbReference type="PANTHER" id="PTHR21240:SF28">
    <property type="entry name" value="ISO-OROTATE DECARBOXYLASE (EUROFUNG)"/>
    <property type="match status" value="1"/>
</dbReference>
<gene>
    <name evidence="3" type="ORF">JQN70_14900</name>
</gene>
<dbReference type="Pfam" id="PF04909">
    <property type="entry name" value="Amidohydro_2"/>
    <property type="match status" value="1"/>
</dbReference>
<dbReference type="InterPro" id="IPR032465">
    <property type="entry name" value="ACMSD"/>
</dbReference>
<sequence length="361" mass="39819">MPGRTTRHAGRVSDLPLRDFRPHDRLVRGRTVVARPPVPAIDVHNHLGTWLSPDGSWLVPSVRDLLGTLDDLGVERVVNLDGRWGEELEANLRRYDRAHPGRFATFCHVDWGLLHTGDDGRALLASLDASVAAGARGLKIWKDLGLGVRDEAGALVRPDDERVVRVVQRAGEHGLPVLIHTADPVAFFDPLDGTNERLEELAGQPDWWFGDRTRHPSFEDLMGALERLVAACPGTTVIGAHVGCHAEDLSAVGTMMDRYPTFHADLGGRLAEIGRQPRAFARFVAAHPDRVLLGTDAYPPDPQAYRNLYRFLETDDEHWPYDGADDEAEPGSQGRWRVSGAALDPALLPALYRDNALRLGL</sequence>
<dbReference type="InterPro" id="IPR006680">
    <property type="entry name" value="Amidohydro-rel"/>
</dbReference>
<proteinExistence type="predicted"/>
<evidence type="ECO:0000256" key="1">
    <source>
        <dbReference type="ARBA" id="ARBA00023239"/>
    </source>
</evidence>
<evidence type="ECO:0000259" key="2">
    <source>
        <dbReference type="Pfam" id="PF04909"/>
    </source>
</evidence>
<dbReference type="PANTHER" id="PTHR21240">
    <property type="entry name" value="2-AMINO-3-CARBOXYLMUCONATE-6-SEMIALDEHYDE DECARBOXYLASE"/>
    <property type="match status" value="1"/>
</dbReference>
<dbReference type="Proteomes" id="UP001430172">
    <property type="component" value="Unassembled WGS sequence"/>
</dbReference>
<accession>A0ABS2CQH0</accession>
<evidence type="ECO:0000313" key="3">
    <source>
        <dbReference type="EMBL" id="MBM6401683.1"/>
    </source>
</evidence>
<protein>
    <submittedName>
        <fullName evidence="3">Amidohydrolase family protein</fullName>
    </submittedName>
</protein>
<feature type="domain" description="Amidohydrolase-related" evidence="2">
    <location>
        <begin position="61"/>
        <end position="359"/>
    </location>
</feature>
<organism evidence="3 4">
    <name type="scientific">Phycicoccus sonneratiae</name>
    <dbReference type="NCBI Taxonomy" id="2807628"/>
    <lineage>
        <taxon>Bacteria</taxon>
        <taxon>Bacillati</taxon>
        <taxon>Actinomycetota</taxon>
        <taxon>Actinomycetes</taxon>
        <taxon>Micrococcales</taxon>
        <taxon>Intrasporangiaceae</taxon>
        <taxon>Phycicoccus</taxon>
    </lineage>
</organism>
<dbReference type="EMBL" id="JAFDVD010000016">
    <property type="protein sequence ID" value="MBM6401683.1"/>
    <property type="molecule type" value="Genomic_DNA"/>
</dbReference>
<dbReference type="Gene3D" id="3.20.20.140">
    <property type="entry name" value="Metal-dependent hydrolases"/>
    <property type="match status" value="1"/>
</dbReference>
<evidence type="ECO:0000313" key="4">
    <source>
        <dbReference type="Proteomes" id="UP001430172"/>
    </source>
</evidence>